<dbReference type="EMBL" id="VEPZ02000267">
    <property type="protein sequence ID" value="KAE8728388.1"/>
    <property type="molecule type" value="Genomic_DNA"/>
</dbReference>
<dbReference type="Pfam" id="PF02926">
    <property type="entry name" value="THUMP"/>
    <property type="match status" value="1"/>
</dbReference>
<evidence type="ECO:0000259" key="3">
    <source>
        <dbReference type="PROSITE" id="PS51165"/>
    </source>
</evidence>
<accession>A0A6A3CME8</accession>
<dbReference type="InterPro" id="IPR040183">
    <property type="entry name" value="THUMPD1-like"/>
</dbReference>
<feature type="region of interest" description="Disordered" evidence="2">
    <location>
        <begin position="173"/>
        <end position="220"/>
    </location>
</feature>
<name>A0A6A3CME8_HIBSY</name>
<dbReference type="OrthoDB" id="367221at2759"/>
<evidence type="ECO:0000313" key="5">
    <source>
        <dbReference type="Proteomes" id="UP000436088"/>
    </source>
</evidence>
<evidence type="ECO:0000256" key="2">
    <source>
        <dbReference type="SAM" id="MobiDB-lite"/>
    </source>
</evidence>
<sequence length="400" mass="44768">MATENKAKGNTVTAKGKKRKQYLPYNKAVKKKGAYPLRPGIQGFFITCDGGRERQAAHEAINVIDSFFEELVNGKDFGEEPALLPNKPLNKKITFSYSDDEGDDEEEGDGDEGEEEGQEEVIKLDASRENDASEDCLTNKDLDHPNSDDVCHGKIAEETSDAQKEGANIENQVEKLEEPPEKKQCHETDTSNQVDKSEELPAKKQCLETDKSKSATSEKDKSIDKLIEAELNELGDKSKRLFFNLDSGCNGVIFVQMRKRDGIPGPKDIAQYMMTSAASTRKHMSRFILRVLPIEVACYSSEEEITRAMKPLIEQYFPVETQNPRKFAVLYEARANSGVDRMKIINSVAKSVPAPHKVDLSNPDTTIIVEIVKTICLIGVVEKYKELAKYNLRQLTSPKQ</sequence>
<dbReference type="PANTHER" id="PTHR13452">
    <property type="entry name" value="THUMP DOMAIN CONTAINING PROTEIN 1-RELATED"/>
    <property type="match status" value="1"/>
</dbReference>
<dbReference type="PROSITE" id="PS51165">
    <property type="entry name" value="THUMP"/>
    <property type="match status" value="1"/>
</dbReference>
<feature type="domain" description="THUMP" evidence="3">
    <location>
        <begin position="276"/>
        <end position="382"/>
    </location>
</feature>
<feature type="compositionally biased region" description="Acidic residues" evidence="2">
    <location>
        <begin position="98"/>
        <end position="119"/>
    </location>
</feature>
<dbReference type="FunFam" id="3.30.2300.10:FF:000001">
    <property type="entry name" value="THUMP domain-containing protein 1"/>
    <property type="match status" value="1"/>
</dbReference>
<proteinExistence type="predicted"/>
<dbReference type="SMART" id="SM00981">
    <property type="entry name" value="THUMP"/>
    <property type="match status" value="1"/>
</dbReference>
<gene>
    <name evidence="4" type="ORF">F3Y22_tig00004502pilonHSYRG00046</name>
</gene>
<comment type="caution">
    <text evidence="4">The sequence shown here is derived from an EMBL/GenBank/DDBJ whole genome shotgun (WGS) entry which is preliminary data.</text>
</comment>
<dbReference type="GO" id="GO:0003723">
    <property type="term" value="F:RNA binding"/>
    <property type="evidence" value="ECO:0007669"/>
    <property type="project" value="UniProtKB-UniRule"/>
</dbReference>
<keyword evidence="5" id="KW-1185">Reference proteome</keyword>
<dbReference type="AlphaFoldDB" id="A0A6A3CME8"/>
<dbReference type="Proteomes" id="UP000436088">
    <property type="component" value="Unassembled WGS sequence"/>
</dbReference>
<evidence type="ECO:0000256" key="1">
    <source>
        <dbReference type="PROSITE-ProRule" id="PRU00529"/>
    </source>
</evidence>
<organism evidence="4 5">
    <name type="scientific">Hibiscus syriacus</name>
    <name type="common">Rose of Sharon</name>
    <dbReference type="NCBI Taxonomy" id="106335"/>
    <lineage>
        <taxon>Eukaryota</taxon>
        <taxon>Viridiplantae</taxon>
        <taxon>Streptophyta</taxon>
        <taxon>Embryophyta</taxon>
        <taxon>Tracheophyta</taxon>
        <taxon>Spermatophyta</taxon>
        <taxon>Magnoliopsida</taxon>
        <taxon>eudicotyledons</taxon>
        <taxon>Gunneridae</taxon>
        <taxon>Pentapetalae</taxon>
        <taxon>rosids</taxon>
        <taxon>malvids</taxon>
        <taxon>Malvales</taxon>
        <taxon>Malvaceae</taxon>
        <taxon>Malvoideae</taxon>
        <taxon>Hibiscus</taxon>
    </lineage>
</organism>
<reference evidence="4" key="1">
    <citation type="submission" date="2019-09" db="EMBL/GenBank/DDBJ databases">
        <title>Draft genome information of white flower Hibiscus syriacus.</title>
        <authorList>
            <person name="Kim Y.-M."/>
        </authorList>
    </citation>
    <scope>NUCLEOTIDE SEQUENCE [LARGE SCALE GENOMIC DNA]</scope>
    <source>
        <strain evidence="4">YM2019G1</strain>
    </source>
</reference>
<dbReference type="PANTHER" id="PTHR13452:SF10">
    <property type="entry name" value="THUMP DOMAIN-CONTAINING PROTEIN 1"/>
    <property type="match status" value="1"/>
</dbReference>
<keyword evidence="1" id="KW-0694">RNA-binding</keyword>
<dbReference type="SUPFAM" id="SSF143437">
    <property type="entry name" value="THUMP domain-like"/>
    <property type="match status" value="1"/>
</dbReference>
<feature type="compositionally biased region" description="Basic and acidic residues" evidence="2">
    <location>
        <begin position="120"/>
        <end position="152"/>
    </location>
</feature>
<evidence type="ECO:0000313" key="4">
    <source>
        <dbReference type="EMBL" id="KAE8728388.1"/>
    </source>
</evidence>
<dbReference type="Gene3D" id="3.30.2300.10">
    <property type="entry name" value="THUMP superfamily"/>
    <property type="match status" value="1"/>
</dbReference>
<dbReference type="CDD" id="cd11717">
    <property type="entry name" value="THUMP_THUMPD1_like"/>
    <property type="match status" value="1"/>
</dbReference>
<dbReference type="GO" id="GO:0006400">
    <property type="term" value="P:tRNA modification"/>
    <property type="evidence" value="ECO:0007669"/>
    <property type="project" value="InterPro"/>
</dbReference>
<feature type="region of interest" description="Disordered" evidence="2">
    <location>
        <begin position="78"/>
        <end position="152"/>
    </location>
</feature>
<dbReference type="InterPro" id="IPR004114">
    <property type="entry name" value="THUMP_dom"/>
</dbReference>
<protein>
    <submittedName>
        <fullName evidence="4">THUMP domain-containing protein 1 isoform 2</fullName>
    </submittedName>
</protein>